<keyword evidence="1" id="KW-0812">Transmembrane</keyword>
<reference evidence="2 3" key="1">
    <citation type="submission" date="2015-11" db="EMBL/GenBank/DDBJ databases">
        <title>Solirubrum puertoriconensis gen. nov. an environmental bacteria isolated in Puerto Rico.</title>
        <authorList>
            <person name="Cuebas-Irizarry M.F."/>
            <person name="Montalvo-Rodriguez R."/>
        </authorList>
    </citation>
    <scope>NUCLEOTIDE SEQUENCE [LARGE SCALE GENOMIC DNA]</scope>
    <source>
        <strain evidence="2 3">MC1A</strain>
    </source>
</reference>
<evidence type="ECO:0000256" key="1">
    <source>
        <dbReference type="SAM" id="Phobius"/>
    </source>
</evidence>
<dbReference type="NCBIfam" id="NF046082">
    <property type="entry name" value="assoc_w_XrtX"/>
    <property type="match status" value="1"/>
</dbReference>
<name>A0A9X0HLH4_SOLP1</name>
<accession>A0A9X0HLH4</accession>
<feature type="transmembrane region" description="Helical" evidence="1">
    <location>
        <begin position="12"/>
        <end position="30"/>
    </location>
</feature>
<keyword evidence="1" id="KW-0472">Membrane</keyword>
<evidence type="ECO:0000313" key="2">
    <source>
        <dbReference type="EMBL" id="KUG08195.1"/>
    </source>
</evidence>
<keyword evidence="1" id="KW-1133">Transmembrane helix</keyword>
<dbReference type="Proteomes" id="UP000054223">
    <property type="component" value="Unassembled WGS sequence"/>
</dbReference>
<dbReference type="AlphaFoldDB" id="A0A9X0HLH4"/>
<proteinExistence type="predicted"/>
<evidence type="ECO:0000313" key="3">
    <source>
        <dbReference type="Proteomes" id="UP000054223"/>
    </source>
</evidence>
<comment type="caution">
    <text evidence="2">The sequence shown here is derived from an EMBL/GenBank/DDBJ whole genome shotgun (WGS) entry which is preliminary data.</text>
</comment>
<feature type="transmembrane region" description="Helical" evidence="1">
    <location>
        <begin position="105"/>
        <end position="126"/>
    </location>
</feature>
<feature type="transmembrane region" description="Helical" evidence="1">
    <location>
        <begin position="78"/>
        <end position="98"/>
    </location>
</feature>
<dbReference type="EMBL" id="LNAL01000006">
    <property type="protein sequence ID" value="KUG08195.1"/>
    <property type="molecule type" value="Genomic_DNA"/>
</dbReference>
<feature type="transmembrane region" description="Helical" evidence="1">
    <location>
        <begin position="138"/>
        <end position="158"/>
    </location>
</feature>
<keyword evidence="3" id="KW-1185">Reference proteome</keyword>
<dbReference type="RefSeq" id="WP_059069398.1">
    <property type="nucleotide sequence ID" value="NZ_LNAL01000006.1"/>
</dbReference>
<protein>
    <submittedName>
        <fullName evidence="2">Uncharacterized protein</fullName>
    </submittedName>
</protein>
<organism evidence="2 3">
    <name type="scientific">Solirubrum puertoriconensis</name>
    <dbReference type="NCBI Taxonomy" id="1751427"/>
    <lineage>
        <taxon>Bacteria</taxon>
        <taxon>Pseudomonadati</taxon>
        <taxon>Bacteroidota</taxon>
        <taxon>Cytophagia</taxon>
        <taxon>Cytophagales</taxon>
    </lineage>
</organism>
<sequence length="166" mass="17654">MRKAVAEIRLPRLLQVGVALLLGGVLFWAGTNDAVAITALAKFWSNTAGALGVTGNVWREQPNEVHSLGGSSSLPAKLTFGVGYSLTCLLLLLVLTPAHTWRLGAAIYGSLFLLSVVLVLVGKAVGSTGPVYTLGRPIIDMMLNPLPIMVLIPLLHWLHPATKRQA</sequence>
<gene>
    <name evidence="2" type="ORF">ASU33_08380</name>
</gene>